<accession>A0ABV8LP26</accession>
<keyword evidence="3" id="KW-1185">Reference proteome</keyword>
<name>A0ABV8LP26_9ACTN</name>
<evidence type="ECO:0000259" key="1">
    <source>
        <dbReference type="Pfam" id="PF04738"/>
    </source>
</evidence>
<dbReference type="InterPro" id="IPR006827">
    <property type="entry name" value="Lant_deHydtase_N"/>
</dbReference>
<organism evidence="2 3">
    <name type="scientific">Hamadaea flava</name>
    <dbReference type="NCBI Taxonomy" id="1742688"/>
    <lineage>
        <taxon>Bacteria</taxon>
        <taxon>Bacillati</taxon>
        <taxon>Actinomycetota</taxon>
        <taxon>Actinomycetes</taxon>
        <taxon>Micromonosporales</taxon>
        <taxon>Micromonosporaceae</taxon>
        <taxon>Hamadaea</taxon>
    </lineage>
</organism>
<protein>
    <submittedName>
        <fullName evidence="2">Lantibiotic dehydratase</fullName>
    </submittedName>
</protein>
<dbReference type="Pfam" id="PF04738">
    <property type="entry name" value="Lant_dehydr_N"/>
    <property type="match status" value="1"/>
</dbReference>
<proteinExistence type="predicted"/>
<dbReference type="EMBL" id="JBHSAY010000008">
    <property type="protein sequence ID" value="MFC4131994.1"/>
    <property type="molecule type" value="Genomic_DNA"/>
</dbReference>
<evidence type="ECO:0000313" key="3">
    <source>
        <dbReference type="Proteomes" id="UP001595816"/>
    </source>
</evidence>
<gene>
    <name evidence="2" type="ORF">ACFOZ4_15395</name>
</gene>
<reference evidence="3" key="1">
    <citation type="journal article" date="2019" name="Int. J. Syst. Evol. Microbiol.">
        <title>The Global Catalogue of Microorganisms (GCM) 10K type strain sequencing project: providing services to taxonomists for standard genome sequencing and annotation.</title>
        <authorList>
            <consortium name="The Broad Institute Genomics Platform"/>
            <consortium name="The Broad Institute Genome Sequencing Center for Infectious Disease"/>
            <person name="Wu L."/>
            <person name="Ma J."/>
        </authorList>
    </citation>
    <scope>NUCLEOTIDE SEQUENCE [LARGE SCALE GENOMIC DNA]</scope>
    <source>
        <strain evidence="3">CGMCC 4.7289</strain>
    </source>
</reference>
<dbReference type="RefSeq" id="WP_253749764.1">
    <property type="nucleotide sequence ID" value="NZ_JAMZDZ010000001.1"/>
</dbReference>
<feature type="domain" description="Lantibiotic dehydratase N-terminal" evidence="1">
    <location>
        <begin position="90"/>
        <end position="519"/>
    </location>
</feature>
<comment type="caution">
    <text evidence="2">The sequence shown here is derived from an EMBL/GenBank/DDBJ whole genome shotgun (WGS) entry which is preliminary data.</text>
</comment>
<evidence type="ECO:0000313" key="2">
    <source>
        <dbReference type="EMBL" id="MFC4131994.1"/>
    </source>
</evidence>
<dbReference type="Proteomes" id="UP001595816">
    <property type="component" value="Unassembled WGS sequence"/>
</dbReference>
<sequence>MTDRLPLGDTGWQVWADGVLRSTGFPADGLDRLSAPSCAAVADDLLDAIADKRWRGGSADAVAKAEAAYAESYAAADLTGSAELARVAADSLLREAITWQNRDFIGWLDTVRDGDPADRGRRRRHRERILIRYWQRYCGKNETVGFFGPVCWVRFDSDQSERVHVIPGPELVRHREVWLERWCVDAYARRLAGDPAIRRRLSPTIAPHVHLDGRQALLPARTAVALTAAEAAALGLADGTRTATKIAEELASLGLVRTGEDAYLLLDRLTERDLLDDGGRAPVEMGVEELIRPRFAGIPEALAGLDRLRSARDRVAEAAGDPDELDVALSALDEVVAAEIGGPARQHGGDTYAGRTPCHEETIRDVDVVFGPQMLADLAPALGIVLQAARWVTGALADAYRAALTEIADDPGMRLGDLMYLAQGLFWTGDDRPVDAVATEFARRWAALFEYADGDRRVDRDAAELASRAAELFAAERPGWSAGRTHSPDLQICAESPEAINRGEYLAVLGELHAARSTLESFVPWHAEPSRVWNQIAADGGADRLRPLYPTGWPRHTGRVSMSPGPYGRRLGFSPAPRPATGDVLPAMAVRLDRRDGVLEAVEPDGRRWPIVEVFSEWLAVHSVDAFKLPAGAAHQPRITVDRLVVARETWRTTAATTGLVDPVKDVDRFLAARRLRRQLDLPDRVFIKIGTEVKPCFADLTSPHSVAALASMMRSAAQQHGPDVRVTISEALPGTADAWLPDAQGRRYFTELRIQITDPKET</sequence>